<sequence length="121" mass="12946">MKMFPTLLLFALSAAQASATPSSESCSLRMSEDGNFVTLQGVVDPQIWPRGTYDMTMEVQQGSNKSLSRQAGAFGEGSAFTDGFLVLSSTTVYVADGGRLTVTLSIEDGNRNASCSLDYER</sequence>
<dbReference type="InterPro" id="IPR053722">
    <property type="entry name" value="Curli_assembly_CsgC/AgfC"/>
</dbReference>
<evidence type="ECO:0000256" key="1">
    <source>
        <dbReference type="SAM" id="SignalP"/>
    </source>
</evidence>
<feature type="chain" id="PRO_5009941811" evidence="1">
    <location>
        <begin position="20"/>
        <end position="121"/>
    </location>
</feature>
<evidence type="ECO:0000313" key="3">
    <source>
        <dbReference type="Proteomes" id="UP000186019"/>
    </source>
</evidence>
<proteinExistence type="predicted"/>
<keyword evidence="1" id="KW-0732">Signal</keyword>
<dbReference type="AlphaFoldDB" id="A0A1N7FUV8"/>
<dbReference type="Proteomes" id="UP000186019">
    <property type="component" value="Unassembled WGS sequence"/>
</dbReference>
<accession>A0A1N7FUV8</accession>
<dbReference type="RefSeq" id="WP_076532126.1">
    <property type="nucleotide sequence ID" value="NZ_FOAC01000001.1"/>
</dbReference>
<dbReference type="STRING" id="573024.SAMN05216208_0752"/>
<gene>
    <name evidence="2" type="ORF">SAMN05421666_1384</name>
</gene>
<protein>
    <submittedName>
        <fullName evidence="2">Uncharacterized protein</fullName>
    </submittedName>
</protein>
<organism evidence="2 3">
    <name type="scientific">Roseovarius nanhaiticus</name>
    <dbReference type="NCBI Taxonomy" id="573024"/>
    <lineage>
        <taxon>Bacteria</taxon>
        <taxon>Pseudomonadati</taxon>
        <taxon>Pseudomonadota</taxon>
        <taxon>Alphaproteobacteria</taxon>
        <taxon>Rhodobacterales</taxon>
        <taxon>Roseobacteraceae</taxon>
        <taxon>Roseovarius</taxon>
    </lineage>
</organism>
<feature type="signal peptide" evidence="1">
    <location>
        <begin position="1"/>
        <end position="19"/>
    </location>
</feature>
<evidence type="ECO:0000313" key="2">
    <source>
        <dbReference type="EMBL" id="SIS04005.1"/>
    </source>
</evidence>
<reference evidence="3" key="1">
    <citation type="submission" date="2017-01" db="EMBL/GenBank/DDBJ databases">
        <authorList>
            <person name="Varghese N."/>
            <person name="Submissions S."/>
        </authorList>
    </citation>
    <scope>NUCLEOTIDE SEQUENCE [LARGE SCALE GENOMIC DNA]</scope>
    <source>
        <strain evidence="3">DSM 29590</strain>
    </source>
</reference>
<dbReference type="NCBIfam" id="NF041112">
    <property type="entry name" value="chap_CsgH_alph"/>
    <property type="match status" value="1"/>
</dbReference>
<keyword evidence="3" id="KW-1185">Reference proteome</keyword>
<name>A0A1N7FUV8_9RHOB</name>
<dbReference type="InterPro" id="IPR047726">
    <property type="entry name" value="CsgH_dom"/>
</dbReference>
<dbReference type="Gene3D" id="2.60.40.2420">
    <property type="match status" value="1"/>
</dbReference>
<dbReference type="EMBL" id="FTNV01000001">
    <property type="protein sequence ID" value="SIS04005.1"/>
    <property type="molecule type" value="Genomic_DNA"/>
</dbReference>